<dbReference type="InterPro" id="IPR021109">
    <property type="entry name" value="Peptidase_aspartic_dom_sf"/>
</dbReference>
<keyword evidence="4" id="KW-1185">Reference proteome</keyword>
<dbReference type="PANTHER" id="PTHR15503:SF22">
    <property type="entry name" value="TRANSPOSON TY3-I GAG POLYPROTEIN"/>
    <property type="match status" value="1"/>
</dbReference>
<reference evidence="3" key="3">
    <citation type="journal article" date="2017" name="Nature">
        <title>Genome sequence of the progenitor of the wheat D genome Aegilops tauschii.</title>
        <authorList>
            <person name="Luo M.C."/>
            <person name="Gu Y.Q."/>
            <person name="Puiu D."/>
            <person name="Wang H."/>
            <person name="Twardziok S.O."/>
            <person name="Deal K.R."/>
            <person name="Huo N."/>
            <person name="Zhu T."/>
            <person name="Wang L."/>
            <person name="Wang Y."/>
            <person name="McGuire P.E."/>
            <person name="Liu S."/>
            <person name="Long H."/>
            <person name="Ramasamy R.K."/>
            <person name="Rodriguez J.C."/>
            <person name="Van S.L."/>
            <person name="Yuan L."/>
            <person name="Wang Z."/>
            <person name="Xia Z."/>
            <person name="Xiao L."/>
            <person name="Anderson O.D."/>
            <person name="Ouyang S."/>
            <person name="Liang Y."/>
            <person name="Zimin A.V."/>
            <person name="Pertea G."/>
            <person name="Qi P."/>
            <person name="Bennetzen J.L."/>
            <person name="Dai X."/>
            <person name="Dawson M.W."/>
            <person name="Muller H.G."/>
            <person name="Kugler K."/>
            <person name="Rivarola-Duarte L."/>
            <person name="Spannagl M."/>
            <person name="Mayer K.F.X."/>
            <person name="Lu F.H."/>
            <person name="Bevan M.W."/>
            <person name="Leroy P."/>
            <person name="Li P."/>
            <person name="You F.M."/>
            <person name="Sun Q."/>
            <person name="Liu Z."/>
            <person name="Lyons E."/>
            <person name="Wicker T."/>
            <person name="Salzberg S.L."/>
            <person name="Devos K.M."/>
            <person name="Dvorak J."/>
        </authorList>
    </citation>
    <scope>NUCLEOTIDE SEQUENCE [LARGE SCALE GENOMIC DNA]</scope>
    <source>
        <strain evidence="3">cv. AL8/78</strain>
    </source>
</reference>
<reference evidence="3" key="4">
    <citation type="submission" date="2019-03" db="UniProtKB">
        <authorList>
            <consortium name="EnsemblPlants"/>
        </authorList>
    </citation>
    <scope>IDENTIFICATION</scope>
</reference>
<dbReference type="Pfam" id="PF03732">
    <property type="entry name" value="Retrotrans_gag"/>
    <property type="match status" value="1"/>
</dbReference>
<protein>
    <recommendedName>
        <fullName evidence="2">Retrotransposon gag domain-containing protein</fullName>
    </recommendedName>
</protein>
<dbReference type="InterPro" id="IPR032567">
    <property type="entry name" value="RTL1-rel"/>
</dbReference>
<dbReference type="Gramene" id="AET7Gv20688800.1">
    <property type="protein sequence ID" value="AET7Gv20688800.1"/>
    <property type="gene ID" value="AET7Gv20688800"/>
</dbReference>
<dbReference type="InterPro" id="IPR043502">
    <property type="entry name" value="DNA/RNA_pol_sf"/>
</dbReference>
<dbReference type="Gene3D" id="2.40.70.10">
    <property type="entry name" value="Acid Proteases"/>
    <property type="match status" value="1"/>
</dbReference>
<dbReference type="STRING" id="200361.A0A453RSU0"/>
<reference evidence="4" key="1">
    <citation type="journal article" date="2014" name="Science">
        <title>Ancient hybridizations among the ancestral genomes of bread wheat.</title>
        <authorList>
            <consortium name="International Wheat Genome Sequencing Consortium,"/>
            <person name="Marcussen T."/>
            <person name="Sandve S.R."/>
            <person name="Heier L."/>
            <person name="Spannagl M."/>
            <person name="Pfeifer M."/>
            <person name="Jakobsen K.S."/>
            <person name="Wulff B.B."/>
            <person name="Steuernagel B."/>
            <person name="Mayer K.F."/>
            <person name="Olsen O.A."/>
        </authorList>
    </citation>
    <scope>NUCLEOTIDE SEQUENCE [LARGE SCALE GENOMIC DNA]</scope>
    <source>
        <strain evidence="4">cv. AL8/78</strain>
    </source>
</reference>
<dbReference type="Pfam" id="PF08284">
    <property type="entry name" value="RVP_2"/>
    <property type="match status" value="1"/>
</dbReference>
<reference evidence="3" key="5">
    <citation type="journal article" date="2021" name="G3 (Bethesda)">
        <title>Aegilops tauschii genome assembly Aet v5.0 features greater sequence contiguity and improved annotation.</title>
        <authorList>
            <person name="Wang L."/>
            <person name="Zhu T."/>
            <person name="Rodriguez J.C."/>
            <person name="Deal K.R."/>
            <person name="Dubcovsky J."/>
            <person name="McGuire P.E."/>
            <person name="Lux T."/>
            <person name="Spannagl M."/>
            <person name="Mayer K.F.X."/>
            <person name="Baldrich P."/>
            <person name="Meyers B.C."/>
            <person name="Huo N."/>
            <person name="Gu Y.Q."/>
            <person name="Zhou H."/>
            <person name="Devos K.M."/>
            <person name="Bennetzen J.L."/>
            <person name="Unver T."/>
            <person name="Budak H."/>
            <person name="Gulick P.J."/>
            <person name="Galiba G."/>
            <person name="Kalapos B."/>
            <person name="Nelson D.R."/>
            <person name="Li P."/>
            <person name="You F.M."/>
            <person name="Luo M.C."/>
            <person name="Dvorak J."/>
        </authorList>
    </citation>
    <scope>NUCLEOTIDE SEQUENCE [LARGE SCALE GENOMIC DNA]</scope>
    <source>
        <strain evidence="3">cv. AL8/78</strain>
    </source>
</reference>
<name>A0A453RSU0_AEGTS</name>
<organism evidence="3 4">
    <name type="scientific">Aegilops tauschii subsp. strangulata</name>
    <name type="common">Goatgrass</name>
    <dbReference type="NCBI Taxonomy" id="200361"/>
    <lineage>
        <taxon>Eukaryota</taxon>
        <taxon>Viridiplantae</taxon>
        <taxon>Streptophyta</taxon>
        <taxon>Embryophyta</taxon>
        <taxon>Tracheophyta</taxon>
        <taxon>Spermatophyta</taxon>
        <taxon>Magnoliopsida</taxon>
        <taxon>Liliopsida</taxon>
        <taxon>Poales</taxon>
        <taxon>Poaceae</taxon>
        <taxon>BOP clade</taxon>
        <taxon>Pooideae</taxon>
        <taxon>Triticodae</taxon>
        <taxon>Triticeae</taxon>
        <taxon>Triticinae</taxon>
        <taxon>Aegilops</taxon>
    </lineage>
</organism>
<feature type="compositionally biased region" description="Basic and acidic residues" evidence="1">
    <location>
        <begin position="123"/>
        <end position="133"/>
    </location>
</feature>
<dbReference type="PANTHER" id="PTHR15503">
    <property type="entry name" value="LDOC1 RELATED"/>
    <property type="match status" value="1"/>
</dbReference>
<feature type="compositionally biased region" description="Polar residues" evidence="1">
    <location>
        <begin position="92"/>
        <end position="107"/>
    </location>
</feature>
<accession>A0A453RSU0</accession>
<sequence>MEKVQATLEEILTRFTAMDTSVKTVSEEVTSLRKQVEEFGDEMDHIKHRVHDTGKSTPSSSSALHQETTPPPADKGHGVPLLANNHPPLLGTPQQQPSGFHTAPSSPHEQDVRPTLHAQPDQEEYRPRQPRHDFPRFHGEMPLLWIDQCLTYFEMYRVPVHHWVSTATLYLDGLAAMWFQAYKRLHRRLTWDEFTGAVVTEFGHDEYDVQMTKLQQLRQTTSVNEYKAQFEECMYHLLSLDPTMSTRWFVSQFVFGLRDELRGPVRFQAPTSVTRAAALAKIQEEEVEHIRPRNRPAAPTKHPPQPVAGVVHRPALGRTELPHRQGNDDFNRERQIRDFRRANGLCFKCGDKYSKEHQCKRSGQLLTIEVGEFGEVLSDDAVVALDLLEETTIPATCYHLSVHALTGTEALETVRIRALVGNQVMLLLIDSGSTHTFVNKSFAERAGCTIQSVPTVLVKVANGQILSSDAQVQGLQWWTQGSTFVTYMRVLELGAYDAILGMDWLEQFSPMLCHWRQKTLTFNYLGKSITLQGVLSKPQESLQEMSVEQLNKWISGNEVWSMAMIDPIQQTTKSVPNIVQSDMQSLLEEYHDVFYQPTTLPPHRVLDHSISLEPGAHPTNSRPCRYSPLQKDEIERQVSEMLDRGVIQTSMSPFASS</sequence>
<evidence type="ECO:0000256" key="1">
    <source>
        <dbReference type="SAM" id="MobiDB-lite"/>
    </source>
</evidence>
<reference evidence="4" key="2">
    <citation type="journal article" date="2017" name="Nat. Plants">
        <title>The Aegilops tauschii genome reveals multiple impacts of transposons.</title>
        <authorList>
            <person name="Zhao G."/>
            <person name="Zou C."/>
            <person name="Li K."/>
            <person name="Wang K."/>
            <person name="Li T."/>
            <person name="Gao L."/>
            <person name="Zhang X."/>
            <person name="Wang H."/>
            <person name="Yang Z."/>
            <person name="Liu X."/>
            <person name="Jiang W."/>
            <person name="Mao L."/>
            <person name="Kong X."/>
            <person name="Jiao Y."/>
            <person name="Jia J."/>
        </authorList>
    </citation>
    <scope>NUCLEOTIDE SEQUENCE [LARGE SCALE GENOMIC DNA]</scope>
    <source>
        <strain evidence="4">cv. AL8/78</strain>
    </source>
</reference>
<dbReference type="CDD" id="cd00303">
    <property type="entry name" value="retropepsin_like"/>
    <property type="match status" value="1"/>
</dbReference>
<feature type="region of interest" description="Disordered" evidence="1">
    <location>
        <begin position="287"/>
        <end position="308"/>
    </location>
</feature>
<evidence type="ECO:0000313" key="4">
    <source>
        <dbReference type="Proteomes" id="UP000015105"/>
    </source>
</evidence>
<dbReference type="InterPro" id="IPR005162">
    <property type="entry name" value="Retrotrans_gag_dom"/>
</dbReference>
<evidence type="ECO:0000259" key="2">
    <source>
        <dbReference type="Pfam" id="PF03732"/>
    </source>
</evidence>
<dbReference type="EnsemblPlants" id="AET7Gv20688800.1">
    <property type="protein sequence ID" value="AET7Gv20688800.1"/>
    <property type="gene ID" value="AET7Gv20688800"/>
</dbReference>
<dbReference type="SUPFAM" id="SSF56672">
    <property type="entry name" value="DNA/RNA polymerases"/>
    <property type="match status" value="1"/>
</dbReference>
<proteinExistence type="predicted"/>
<feature type="domain" description="Retrotransposon gag" evidence="2">
    <location>
        <begin position="167"/>
        <end position="257"/>
    </location>
</feature>
<feature type="region of interest" description="Disordered" evidence="1">
    <location>
        <begin position="51"/>
        <end position="133"/>
    </location>
</feature>
<dbReference type="Proteomes" id="UP000015105">
    <property type="component" value="Chromosome 7D"/>
</dbReference>
<dbReference type="Gene3D" id="3.10.10.10">
    <property type="entry name" value="HIV Type 1 Reverse Transcriptase, subunit A, domain 1"/>
    <property type="match status" value="1"/>
</dbReference>
<dbReference type="AlphaFoldDB" id="A0A453RSU0"/>
<feature type="compositionally biased region" description="Polar residues" evidence="1">
    <location>
        <begin position="55"/>
        <end position="68"/>
    </location>
</feature>
<dbReference type="SUPFAM" id="SSF50630">
    <property type="entry name" value="Acid proteases"/>
    <property type="match status" value="1"/>
</dbReference>
<evidence type="ECO:0000313" key="3">
    <source>
        <dbReference type="EnsemblPlants" id="AET7Gv20688800.1"/>
    </source>
</evidence>